<dbReference type="RefSeq" id="WP_121451446.1">
    <property type="nucleotide sequence ID" value="NZ_RBWE01000001.1"/>
</dbReference>
<keyword evidence="8" id="KW-1185">Reference proteome</keyword>
<evidence type="ECO:0000259" key="6">
    <source>
        <dbReference type="Pfam" id="PF02826"/>
    </source>
</evidence>
<accession>A0A494WUD4</accession>
<comment type="similarity">
    <text evidence="1 4">Belongs to the D-isomer specific 2-hydroxyacid dehydrogenase family.</text>
</comment>
<feature type="domain" description="D-isomer specific 2-hydroxyacid dehydrogenase catalytic" evidence="5">
    <location>
        <begin position="16"/>
        <end position="308"/>
    </location>
</feature>
<dbReference type="FunFam" id="3.40.50.720:FF:000203">
    <property type="entry name" value="D-3-phosphoglycerate dehydrogenase (SerA)"/>
    <property type="match status" value="1"/>
</dbReference>
<sequence length="309" mass="34113">MKPTVLISSASFGRLSGDALELLARAKVKVVHNPFGRTPTEDEMVGLIQGIDGVIVGTEPISARVLERADRLKVIVRRGTGLDNIDLAIARRKGVQVFNTPGTVEDSVAELTMGLILALARQLTVLDKALKNNRWWKLPGIELAGKILGLVGLGRIGQAVAERAKAFKMRVIYYSRTRRFDLEERLGVTFMRLDQLLQESDFVTLHVPLSKETTGLIGERELALMKPAAFLINTARGAVIDEEALYRFLEEGRIAGAALDVFKQEPLRDSRLQKLDNVILTPHVGTYTKEAAQKMDLKAAELVLKVLQP</sequence>
<evidence type="ECO:0000256" key="2">
    <source>
        <dbReference type="ARBA" id="ARBA00023002"/>
    </source>
</evidence>
<dbReference type="Gene3D" id="3.40.50.720">
    <property type="entry name" value="NAD(P)-binding Rossmann-like Domain"/>
    <property type="match status" value="2"/>
</dbReference>
<comment type="caution">
    <text evidence="7">The sequence shown here is derived from an EMBL/GenBank/DDBJ whole genome shotgun (WGS) entry which is preliminary data.</text>
</comment>
<dbReference type="AlphaFoldDB" id="A0A494WUD4"/>
<dbReference type="InterPro" id="IPR029753">
    <property type="entry name" value="D-isomer_DH_CS"/>
</dbReference>
<evidence type="ECO:0000256" key="3">
    <source>
        <dbReference type="ARBA" id="ARBA00023027"/>
    </source>
</evidence>
<keyword evidence="2 4" id="KW-0560">Oxidoreductase</keyword>
<proteinExistence type="inferred from homology"/>
<feature type="domain" description="D-isomer specific 2-hydroxyacid dehydrogenase NAD-binding" evidence="6">
    <location>
        <begin position="113"/>
        <end position="285"/>
    </location>
</feature>
<dbReference type="Pfam" id="PF00389">
    <property type="entry name" value="2-Hacid_dh"/>
    <property type="match status" value="1"/>
</dbReference>
<name>A0A494WUD4_9FIRM</name>
<dbReference type="CDD" id="cd12172">
    <property type="entry name" value="PGDH_like_2"/>
    <property type="match status" value="1"/>
</dbReference>
<keyword evidence="3" id="KW-0520">NAD</keyword>
<protein>
    <submittedName>
        <fullName evidence="7">Hydroxyacid dehydrogenase</fullName>
    </submittedName>
</protein>
<dbReference type="OrthoDB" id="9805416at2"/>
<dbReference type="Pfam" id="PF02826">
    <property type="entry name" value="2-Hacid_dh_C"/>
    <property type="match status" value="1"/>
</dbReference>
<dbReference type="PANTHER" id="PTHR42789:SF1">
    <property type="entry name" value="D-ISOMER SPECIFIC 2-HYDROXYACID DEHYDROGENASE FAMILY PROTEIN (AFU_ORTHOLOGUE AFUA_6G10090)"/>
    <property type="match status" value="1"/>
</dbReference>
<evidence type="ECO:0000259" key="5">
    <source>
        <dbReference type="Pfam" id="PF00389"/>
    </source>
</evidence>
<evidence type="ECO:0000256" key="1">
    <source>
        <dbReference type="ARBA" id="ARBA00005854"/>
    </source>
</evidence>
<evidence type="ECO:0000256" key="4">
    <source>
        <dbReference type="RuleBase" id="RU003719"/>
    </source>
</evidence>
<dbReference type="GO" id="GO:0016616">
    <property type="term" value="F:oxidoreductase activity, acting on the CH-OH group of donors, NAD or NADP as acceptor"/>
    <property type="evidence" value="ECO:0007669"/>
    <property type="project" value="InterPro"/>
</dbReference>
<gene>
    <name evidence="7" type="ORF">D7024_08740</name>
</gene>
<dbReference type="PANTHER" id="PTHR42789">
    <property type="entry name" value="D-ISOMER SPECIFIC 2-HYDROXYACID DEHYDROGENASE FAMILY PROTEIN (AFU_ORTHOLOGUE AFUA_6G10090)"/>
    <property type="match status" value="1"/>
</dbReference>
<dbReference type="Proteomes" id="UP000271256">
    <property type="component" value="Unassembled WGS sequence"/>
</dbReference>
<dbReference type="PROSITE" id="PS00670">
    <property type="entry name" value="D_2_HYDROXYACID_DH_2"/>
    <property type="match status" value="1"/>
</dbReference>
<dbReference type="SUPFAM" id="SSF52283">
    <property type="entry name" value="Formate/glycerate dehydrogenase catalytic domain-like"/>
    <property type="match status" value="1"/>
</dbReference>
<dbReference type="InterPro" id="IPR036291">
    <property type="entry name" value="NAD(P)-bd_dom_sf"/>
</dbReference>
<dbReference type="InterPro" id="IPR050857">
    <property type="entry name" value="D-2-hydroxyacid_DH"/>
</dbReference>
<reference evidence="7 8" key="1">
    <citation type="submission" date="2018-10" db="EMBL/GenBank/DDBJ databases">
        <authorList>
            <person name="Grouzdev D.S."/>
            <person name="Krutkina M.S."/>
            <person name="Tourova T.P."/>
            <person name="Nazina T.N."/>
        </authorList>
    </citation>
    <scope>NUCLEOTIDE SEQUENCE [LARGE SCALE GENOMIC DNA]</scope>
    <source>
        <strain evidence="7 8">435</strain>
    </source>
</reference>
<organism evidence="7 8">
    <name type="scientific">Desulfofundulus salinus</name>
    <dbReference type="NCBI Taxonomy" id="2419843"/>
    <lineage>
        <taxon>Bacteria</taxon>
        <taxon>Bacillati</taxon>
        <taxon>Bacillota</taxon>
        <taxon>Clostridia</taxon>
        <taxon>Eubacteriales</taxon>
        <taxon>Peptococcaceae</taxon>
        <taxon>Desulfofundulus</taxon>
    </lineage>
</organism>
<dbReference type="GO" id="GO:0051287">
    <property type="term" value="F:NAD binding"/>
    <property type="evidence" value="ECO:0007669"/>
    <property type="project" value="InterPro"/>
</dbReference>
<dbReference type="InterPro" id="IPR006140">
    <property type="entry name" value="D-isomer_DH_NAD-bd"/>
</dbReference>
<dbReference type="InterPro" id="IPR006139">
    <property type="entry name" value="D-isomer_2_OHA_DH_cat_dom"/>
</dbReference>
<evidence type="ECO:0000313" key="8">
    <source>
        <dbReference type="Proteomes" id="UP000271256"/>
    </source>
</evidence>
<evidence type="ECO:0000313" key="7">
    <source>
        <dbReference type="EMBL" id="RKO67029.1"/>
    </source>
</evidence>
<dbReference type="SUPFAM" id="SSF51735">
    <property type="entry name" value="NAD(P)-binding Rossmann-fold domains"/>
    <property type="match status" value="1"/>
</dbReference>
<dbReference type="EMBL" id="RBWE01000001">
    <property type="protein sequence ID" value="RKO67029.1"/>
    <property type="molecule type" value="Genomic_DNA"/>
</dbReference>